<keyword evidence="3" id="KW-0597">Phosphoprotein</keyword>
<evidence type="ECO:0000256" key="1">
    <source>
        <dbReference type="ARBA" id="ARBA00004604"/>
    </source>
</evidence>
<dbReference type="EMBL" id="JBJKFK010000917">
    <property type="protein sequence ID" value="KAL3314745.1"/>
    <property type="molecule type" value="Genomic_DNA"/>
</dbReference>
<dbReference type="InterPro" id="IPR006709">
    <property type="entry name" value="SSU_processome_Utp14"/>
</dbReference>
<comment type="subcellular location">
    <subcellularLocation>
        <location evidence="1">Nucleus</location>
        <location evidence="1">Nucleolus</location>
    </subcellularLocation>
</comment>
<protein>
    <submittedName>
        <fullName evidence="6">U3 small nucleolar RNA-associated protein 14 A</fullName>
    </submittedName>
</protein>
<evidence type="ECO:0000256" key="5">
    <source>
        <dbReference type="SAM" id="MobiDB-lite"/>
    </source>
</evidence>
<feature type="compositionally biased region" description="Basic and acidic residues" evidence="5">
    <location>
        <begin position="244"/>
        <end position="272"/>
    </location>
</feature>
<feature type="region of interest" description="Disordered" evidence="5">
    <location>
        <begin position="221"/>
        <end position="310"/>
    </location>
</feature>
<evidence type="ECO:0000313" key="6">
    <source>
        <dbReference type="EMBL" id="KAL3314745.1"/>
    </source>
</evidence>
<evidence type="ECO:0000313" key="7">
    <source>
        <dbReference type="Proteomes" id="UP001626550"/>
    </source>
</evidence>
<evidence type="ECO:0000256" key="3">
    <source>
        <dbReference type="ARBA" id="ARBA00022553"/>
    </source>
</evidence>
<gene>
    <name evidence="6" type="primary">UTP14A</name>
    <name evidence="6" type="ORF">Ciccas_006635</name>
</gene>
<dbReference type="GO" id="GO:0005730">
    <property type="term" value="C:nucleolus"/>
    <property type="evidence" value="ECO:0007669"/>
    <property type="project" value="UniProtKB-SubCell"/>
</dbReference>
<evidence type="ECO:0000256" key="2">
    <source>
        <dbReference type="ARBA" id="ARBA00007774"/>
    </source>
</evidence>
<feature type="region of interest" description="Disordered" evidence="5">
    <location>
        <begin position="350"/>
        <end position="378"/>
    </location>
</feature>
<comment type="similarity">
    <text evidence="2">Belongs to the UTP14 family.</text>
</comment>
<dbReference type="PANTHER" id="PTHR14150">
    <property type="entry name" value="U3 SMALL NUCLEOLAR RNA-ASSOCIATED PROTEIN 14"/>
    <property type="match status" value="1"/>
</dbReference>
<sequence>MDLPAESKADMFKLASLKKGSKTKVSQKISNLRKASKNIKIKSSLENEKDKRRVHFNASRYRMNLWKNPVHHQRLSNNLVFPLNNNAVEQYNSETSKLLKQDQAIDQLMNNSSKTCKDLYNSIFPSRPNRTPEEMSAHLTLEQQKQLAVTLAKRADVAERDRMRNEYIARKLARQKRIKSKNFHKHLKKRQMKEYEKQTEYLRTSDPKAFAERLLEAEKQRAQERISQKHKLGSKFAKNQKLRAKYDKEARDAVSAMHDQHKDLLAKTHAESDSEDSDIDLSSSDSDNDSSASDSDQMDEEEVAESQHLKSVQWWRQAEAQKPQTTINRPHVFSTLNMDGVLEAEFAEEKGQVEEEEAPKDVDTYLPGWNAWTGPGTELEDEERRRKRLIKAPKRLRKDAKRNKVIIRERVNESLRKHLVKCIPFPYNSPEQFEATLKHPVGREWNTETSFRQQIRPRVVVQKGKIIQPLDANATFLREKDVERLARNKKLLD</sequence>
<proteinExistence type="inferred from homology"/>
<organism evidence="6 7">
    <name type="scientific">Cichlidogyrus casuarinus</name>
    <dbReference type="NCBI Taxonomy" id="1844966"/>
    <lineage>
        <taxon>Eukaryota</taxon>
        <taxon>Metazoa</taxon>
        <taxon>Spiralia</taxon>
        <taxon>Lophotrochozoa</taxon>
        <taxon>Platyhelminthes</taxon>
        <taxon>Monogenea</taxon>
        <taxon>Monopisthocotylea</taxon>
        <taxon>Dactylogyridea</taxon>
        <taxon>Ancyrocephalidae</taxon>
        <taxon>Cichlidogyrus</taxon>
    </lineage>
</organism>
<reference evidence="6 7" key="1">
    <citation type="submission" date="2024-11" db="EMBL/GenBank/DDBJ databases">
        <title>Adaptive evolution of stress response genes in parasites aligns with host niche diversity.</title>
        <authorList>
            <person name="Hahn C."/>
            <person name="Resl P."/>
        </authorList>
    </citation>
    <scope>NUCLEOTIDE SEQUENCE [LARGE SCALE GENOMIC DNA]</scope>
    <source>
        <strain evidence="6">EGGRZ-B1_66</strain>
        <tissue evidence="6">Body</tissue>
    </source>
</reference>
<comment type="caution">
    <text evidence="6">The sequence shown here is derived from an EMBL/GenBank/DDBJ whole genome shotgun (WGS) entry which is preliminary data.</text>
</comment>
<dbReference type="Proteomes" id="UP001626550">
    <property type="component" value="Unassembled WGS sequence"/>
</dbReference>
<dbReference type="Pfam" id="PF04615">
    <property type="entry name" value="Utp14"/>
    <property type="match status" value="2"/>
</dbReference>
<name>A0ABD2Q576_9PLAT</name>
<feature type="compositionally biased region" description="Basic residues" evidence="5">
    <location>
        <begin position="228"/>
        <end position="243"/>
    </location>
</feature>
<feature type="compositionally biased region" description="Basic and acidic residues" evidence="5">
    <location>
        <begin position="350"/>
        <end position="363"/>
    </location>
</feature>
<dbReference type="PANTHER" id="PTHR14150:SF12">
    <property type="entry name" value="U3 SMALL NUCLEOLAR RNA-ASSOCIATED PROTEIN 14 HOMOLOG A"/>
    <property type="match status" value="1"/>
</dbReference>
<feature type="compositionally biased region" description="Low complexity" evidence="5">
    <location>
        <begin position="280"/>
        <end position="295"/>
    </location>
</feature>
<keyword evidence="4" id="KW-0539">Nucleus</keyword>
<evidence type="ECO:0000256" key="4">
    <source>
        <dbReference type="ARBA" id="ARBA00023242"/>
    </source>
</evidence>
<accession>A0ABD2Q576</accession>
<keyword evidence="7" id="KW-1185">Reference proteome</keyword>
<dbReference type="AlphaFoldDB" id="A0ABD2Q576"/>